<dbReference type="InterPro" id="IPR050640">
    <property type="entry name" value="Bact_2-comp_sensor_kinase"/>
</dbReference>
<evidence type="ECO:0000259" key="2">
    <source>
        <dbReference type="Pfam" id="PF02518"/>
    </source>
</evidence>
<reference evidence="4 5" key="1">
    <citation type="submission" date="2015-09" db="EMBL/GenBank/DDBJ databases">
        <title>Sorangium comparison.</title>
        <authorList>
            <person name="Zaburannyi N."/>
            <person name="Bunk B."/>
            <person name="Overmann J."/>
            <person name="Mueller R."/>
        </authorList>
    </citation>
    <scope>NUCLEOTIDE SEQUENCE [LARGE SCALE GENOMIC DNA]</scope>
    <source>
        <strain evidence="4 5">So ceGT47</strain>
    </source>
</reference>
<dbReference type="InterPro" id="IPR036890">
    <property type="entry name" value="HATPase_C_sf"/>
</dbReference>
<dbReference type="RefSeq" id="WP_165373204.1">
    <property type="nucleotide sequence ID" value="NZ_CP012670.1"/>
</dbReference>
<feature type="domain" description="Signal transduction histidine kinase internal region" evidence="3">
    <location>
        <begin position="150"/>
        <end position="229"/>
    </location>
</feature>
<dbReference type="Gene3D" id="3.30.565.10">
    <property type="entry name" value="Histidine kinase-like ATPase, C-terminal domain"/>
    <property type="match status" value="1"/>
</dbReference>
<feature type="domain" description="Histidine kinase/HSP90-like ATPase" evidence="2">
    <location>
        <begin position="248"/>
        <end position="339"/>
    </location>
</feature>
<dbReference type="Pfam" id="PF02518">
    <property type="entry name" value="HATPase_c"/>
    <property type="match status" value="1"/>
</dbReference>
<dbReference type="PANTHER" id="PTHR34220:SF9">
    <property type="entry name" value="SIGNAL TRANSDUCTION HISTIDINE KINASE INTERNAL REGION DOMAIN-CONTAINING PROTEIN"/>
    <property type="match status" value="1"/>
</dbReference>
<dbReference type="Pfam" id="PF06580">
    <property type="entry name" value="His_kinase"/>
    <property type="match status" value="1"/>
</dbReference>
<evidence type="ECO:0000259" key="3">
    <source>
        <dbReference type="Pfam" id="PF06580"/>
    </source>
</evidence>
<keyword evidence="1" id="KW-1133">Transmembrane helix</keyword>
<protein>
    <submittedName>
        <fullName evidence="4">Uncharacterized protein</fullName>
    </submittedName>
</protein>
<gene>
    <name evidence="4" type="ORF">SOCEGT47_029910</name>
</gene>
<dbReference type="InterPro" id="IPR010559">
    <property type="entry name" value="Sig_transdc_His_kin_internal"/>
</dbReference>
<dbReference type="GO" id="GO:0000155">
    <property type="term" value="F:phosphorelay sensor kinase activity"/>
    <property type="evidence" value="ECO:0007669"/>
    <property type="project" value="InterPro"/>
</dbReference>
<dbReference type="SUPFAM" id="SSF55874">
    <property type="entry name" value="ATPase domain of HSP90 chaperone/DNA topoisomerase II/histidine kinase"/>
    <property type="match status" value="1"/>
</dbReference>
<keyword evidence="1" id="KW-0812">Transmembrane</keyword>
<proteinExistence type="predicted"/>
<sequence>MWFGVIAPPFITLLVNPHVLRWDDAHWHWTHVPRILGAITLYSNVLVLAQAAAYNAGLARLPLHEIPRPARFALYGLTTVAVVTAGTLLSAPVVGSLVPSMTMHPALLIVQGVLISFLWLGGIYMYRRFMARIREEKRLAHREQLAALDARVRLLQVRTNPHFLYNSLNSAMSLTATDPELAEEVLGRLAKLFRYSLEGSERHVVPLGDEIANAIDYLEVETIRFQERLRYVILVDPSLHPIEVPPMLLQPLVENAVKHGTSRRVEGGAVTVRAEVEGDDLLLSVHDDGPGPDGSRHRGTGTSLMDLGERLRLLYGEDGRLSAGAGPAGGYEARLRLPVRWGR</sequence>
<dbReference type="InterPro" id="IPR003594">
    <property type="entry name" value="HATPase_dom"/>
</dbReference>
<dbReference type="GO" id="GO:0016020">
    <property type="term" value="C:membrane"/>
    <property type="evidence" value="ECO:0007669"/>
    <property type="project" value="InterPro"/>
</dbReference>
<name>A0A4P2Q0P4_SORCE</name>
<organism evidence="4 5">
    <name type="scientific">Sorangium cellulosum</name>
    <name type="common">Polyangium cellulosum</name>
    <dbReference type="NCBI Taxonomy" id="56"/>
    <lineage>
        <taxon>Bacteria</taxon>
        <taxon>Pseudomonadati</taxon>
        <taxon>Myxococcota</taxon>
        <taxon>Polyangia</taxon>
        <taxon>Polyangiales</taxon>
        <taxon>Polyangiaceae</taxon>
        <taxon>Sorangium</taxon>
    </lineage>
</organism>
<dbReference type="EMBL" id="CP012670">
    <property type="protein sequence ID" value="AUX22488.1"/>
    <property type="molecule type" value="Genomic_DNA"/>
</dbReference>
<dbReference type="AlphaFoldDB" id="A0A4P2Q0P4"/>
<feature type="transmembrane region" description="Helical" evidence="1">
    <location>
        <begin position="73"/>
        <end position="94"/>
    </location>
</feature>
<evidence type="ECO:0000313" key="4">
    <source>
        <dbReference type="EMBL" id="AUX22488.1"/>
    </source>
</evidence>
<dbReference type="PANTHER" id="PTHR34220">
    <property type="entry name" value="SENSOR HISTIDINE KINASE YPDA"/>
    <property type="match status" value="1"/>
</dbReference>
<dbReference type="Proteomes" id="UP000295781">
    <property type="component" value="Chromosome"/>
</dbReference>
<feature type="transmembrane region" description="Helical" evidence="1">
    <location>
        <begin position="106"/>
        <end position="126"/>
    </location>
</feature>
<feature type="transmembrane region" description="Helical" evidence="1">
    <location>
        <begin position="41"/>
        <end position="61"/>
    </location>
</feature>
<accession>A0A4P2Q0P4</accession>
<keyword evidence="1" id="KW-0472">Membrane</keyword>
<evidence type="ECO:0000256" key="1">
    <source>
        <dbReference type="SAM" id="Phobius"/>
    </source>
</evidence>
<evidence type="ECO:0000313" key="5">
    <source>
        <dbReference type="Proteomes" id="UP000295781"/>
    </source>
</evidence>